<feature type="chain" id="PRO_5030893734" evidence="2">
    <location>
        <begin position="20"/>
        <end position="365"/>
    </location>
</feature>
<reference evidence="3" key="1">
    <citation type="submission" date="2021-01" db="EMBL/GenBank/DDBJ databases">
        <authorList>
            <person name="Corre E."/>
            <person name="Pelletier E."/>
            <person name="Niang G."/>
            <person name="Scheremetjew M."/>
            <person name="Finn R."/>
            <person name="Kale V."/>
            <person name="Holt S."/>
            <person name="Cochrane G."/>
            <person name="Meng A."/>
            <person name="Brown T."/>
            <person name="Cohen L."/>
        </authorList>
    </citation>
    <scope>NUCLEOTIDE SEQUENCE</scope>
    <source>
        <strain evidence="3">OF101</strain>
    </source>
</reference>
<gene>
    <name evidence="3" type="ORF">ACAT0790_LOCUS57012</name>
</gene>
<accession>A0A7S1WPS5</accession>
<evidence type="ECO:0000313" key="3">
    <source>
        <dbReference type="EMBL" id="CAD9180240.1"/>
    </source>
</evidence>
<keyword evidence="2" id="KW-0732">Signal</keyword>
<evidence type="ECO:0000256" key="2">
    <source>
        <dbReference type="SAM" id="SignalP"/>
    </source>
</evidence>
<sequence length="365" mass="38262">MAASVASFLLLSLACGVAGFEDASAMVQMNAAQTKPAMLDSVTGAAVKAPADEESEALDTPKVGGLAGFMKMIATGAQADGDNSMSNFFTKASSLADSLQSVGATPAPVVSSAEGFTDLAHNLENWGKKTQNYFSSLESAPEKQDKKILSSIKQRIVRAVPPEIQERAAQLKSTVSAAKSKLSGLLGFQANATAEEKAANMKKLGDYVQWKLKTSQGTESVDAKNLKRLANFMKDLKVDSSADKAASTNPMAGVNDWAAGLRRIMRGKADAPAQPAATATQPAAMAEPAVPAAPAAPQPMPQQVAAPMQAPQFMPMQPPQQWAPPAQAAWQPAPPMMPMGYPMGAPQAMPQYPAGGMPQYPQQMR</sequence>
<dbReference type="EMBL" id="HBGE01095837">
    <property type="protein sequence ID" value="CAD9180240.1"/>
    <property type="molecule type" value="Transcribed_RNA"/>
</dbReference>
<feature type="region of interest" description="Disordered" evidence="1">
    <location>
        <begin position="269"/>
        <end position="300"/>
    </location>
</feature>
<name>A0A7S1WPS5_ALECA</name>
<organism evidence="3">
    <name type="scientific">Alexandrium catenella</name>
    <name type="common">Red tide dinoflagellate</name>
    <name type="synonym">Gonyaulax catenella</name>
    <dbReference type="NCBI Taxonomy" id="2925"/>
    <lineage>
        <taxon>Eukaryota</taxon>
        <taxon>Sar</taxon>
        <taxon>Alveolata</taxon>
        <taxon>Dinophyceae</taxon>
        <taxon>Gonyaulacales</taxon>
        <taxon>Pyrocystaceae</taxon>
        <taxon>Alexandrium</taxon>
    </lineage>
</organism>
<evidence type="ECO:0000256" key="1">
    <source>
        <dbReference type="SAM" id="MobiDB-lite"/>
    </source>
</evidence>
<feature type="compositionally biased region" description="Low complexity" evidence="1">
    <location>
        <begin position="270"/>
        <end position="293"/>
    </location>
</feature>
<dbReference type="AlphaFoldDB" id="A0A7S1WPS5"/>
<feature type="signal peptide" evidence="2">
    <location>
        <begin position="1"/>
        <end position="19"/>
    </location>
</feature>
<protein>
    <submittedName>
        <fullName evidence="3">Uncharacterized protein</fullName>
    </submittedName>
</protein>
<proteinExistence type="predicted"/>